<keyword evidence="2" id="KW-1185">Reference proteome</keyword>
<dbReference type="OrthoDB" id="292348at2759"/>
<dbReference type="HOGENOM" id="CLU_009697_0_2_1"/>
<dbReference type="GeneID" id="7832785"/>
<protein>
    <submittedName>
        <fullName evidence="1">Uncharacterized protein</fullName>
    </submittedName>
</protein>
<organism evidence="1 2">
    <name type="scientific">Tetrahymena thermophila (strain SB210)</name>
    <dbReference type="NCBI Taxonomy" id="312017"/>
    <lineage>
        <taxon>Eukaryota</taxon>
        <taxon>Sar</taxon>
        <taxon>Alveolata</taxon>
        <taxon>Ciliophora</taxon>
        <taxon>Intramacronucleata</taxon>
        <taxon>Oligohymenophorea</taxon>
        <taxon>Hymenostomatida</taxon>
        <taxon>Tetrahymenina</taxon>
        <taxon>Tetrahymenidae</taxon>
        <taxon>Tetrahymena</taxon>
    </lineage>
</organism>
<evidence type="ECO:0000313" key="2">
    <source>
        <dbReference type="Proteomes" id="UP000009168"/>
    </source>
</evidence>
<proteinExistence type="predicted"/>
<accession>Q22H10</accession>
<dbReference type="EMBL" id="GG662502">
    <property type="protein sequence ID" value="EAR84514.2"/>
    <property type="molecule type" value="Genomic_DNA"/>
</dbReference>
<name>Q22H10_TETTS</name>
<gene>
    <name evidence="1" type="ORF">TTHERM_00655420</name>
</gene>
<dbReference type="AlphaFoldDB" id="Q22H10"/>
<reference evidence="2" key="1">
    <citation type="journal article" date="2006" name="PLoS Biol.">
        <title>Macronuclear genome sequence of the ciliate Tetrahymena thermophila, a model eukaryote.</title>
        <authorList>
            <person name="Eisen J.A."/>
            <person name="Coyne R.S."/>
            <person name="Wu M."/>
            <person name="Wu D."/>
            <person name="Thiagarajan M."/>
            <person name="Wortman J.R."/>
            <person name="Badger J.H."/>
            <person name="Ren Q."/>
            <person name="Amedeo P."/>
            <person name="Jones K.M."/>
            <person name="Tallon L.J."/>
            <person name="Delcher A.L."/>
            <person name="Salzberg S.L."/>
            <person name="Silva J.C."/>
            <person name="Haas B.J."/>
            <person name="Majoros W.H."/>
            <person name="Farzad M."/>
            <person name="Carlton J.M."/>
            <person name="Smith R.K. Jr."/>
            <person name="Garg J."/>
            <person name="Pearlman R.E."/>
            <person name="Karrer K.M."/>
            <person name="Sun L."/>
            <person name="Manning G."/>
            <person name="Elde N.C."/>
            <person name="Turkewitz A.P."/>
            <person name="Asai D.J."/>
            <person name="Wilkes D.E."/>
            <person name="Wang Y."/>
            <person name="Cai H."/>
            <person name="Collins K."/>
            <person name="Stewart B.A."/>
            <person name="Lee S.R."/>
            <person name="Wilamowska K."/>
            <person name="Weinberg Z."/>
            <person name="Ruzzo W.L."/>
            <person name="Wloga D."/>
            <person name="Gaertig J."/>
            <person name="Frankel J."/>
            <person name="Tsao C.-C."/>
            <person name="Gorovsky M.A."/>
            <person name="Keeling P.J."/>
            <person name="Waller R.F."/>
            <person name="Patron N.J."/>
            <person name="Cherry J.M."/>
            <person name="Stover N.A."/>
            <person name="Krieger C.J."/>
            <person name="del Toro C."/>
            <person name="Ryder H.F."/>
            <person name="Williamson S.C."/>
            <person name="Barbeau R.A."/>
            <person name="Hamilton E.P."/>
            <person name="Orias E."/>
        </authorList>
    </citation>
    <scope>NUCLEOTIDE SEQUENCE [LARGE SCALE GENOMIC DNA]</scope>
    <source>
        <strain evidence="2">SB210</strain>
    </source>
</reference>
<evidence type="ECO:0000313" key="1">
    <source>
        <dbReference type="EMBL" id="EAR84514.2"/>
    </source>
</evidence>
<dbReference type="InParanoid" id="Q22H10"/>
<dbReference type="RefSeq" id="XP_001032177.2">
    <property type="nucleotide sequence ID" value="XM_001032177.2"/>
</dbReference>
<sequence length="294" mass="34862">MIEVEKLKHLLLNENQIKIFEYLPRPVLKVNEINLNDGNELNNIQLKQKKDKKYLDKNENKLSNNQQTSITLKSEQKFEKFQCSYFGQEEKTQIEKAKDAQAAFNEIINGKQMSILDEKIIQMLDIKLFNLFKENTFDFQKQQVEDGTENNQIVFSQQNINQVQCSTNRDFKKSLFNKCEEINSQLQLEDDCRQSKEVLSQCIIPNDDNTNLALSNSFQIEKDKNQIAKYNFNFKYSPSYIQNNNQQESEFKQKLFQLNQDKEEQQKDHFINRSLPFQPQKSYKIEPKNLESEL</sequence>
<dbReference type="KEGG" id="tet:TTHERM_00655420"/>
<dbReference type="Proteomes" id="UP000009168">
    <property type="component" value="Unassembled WGS sequence"/>
</dbReference>